<feature type="domain" description="DUF8156" evidence="1">
    <location>
        <begin position="1"/>
        <end position="76"/>
    </location>
</feature>
<name>A0A2R6AJY7_9ARCH</name>
<sequence>MGRTVPSYRRVLDDYVERLRRAARRVGDPDVRRDLEELLNHAHDLENAFVEELGSPEEEVLLSLTLHLLREVKRMRLDEYSREPTTTR</sequence>
<dbReference type="AlphaFoldDB" id="A0A2R6AJY7"/>
<dbReference type="EMBL" id="NEXE01000203">
    <property type="protein sequence ID" value="PSN86696.1"/>
    <property type="molecule type" value="Genomic_DNA"/>
</dbReference>
<accession>A0A2R6AJY7</accession>
<dbReference type="Pfam" id="PF26485">
    <property type="entry name" value="DUF8156"/>
    <property type="match status" value="1"/>
</dbReference>
<proteinExistence type="predicted"/>
<evidence type="ECO:0000259" key="1">
    <source>
        <dbReference type="Pfam" id="PF26485"/>
    </source>
</evidence>
<organism evidence="2 3">
    <name type="scientific">Candidatus Marsarchaeota G2 archaeon OSP_D</name>
    <dbReference type="NCBI Taxonomy" id="1978157"/>
    <lineage>
        <taxon>Archaea</taxon>
        <taxon>Candidatus Marsarchaeota</taxon>
        <taxon>Candidatus Marsarchaeota group 2</taxon>
    </lineage>
</organism>
<gene>
    <name evidence="2" type="ORF">B9Q03_11570</name>
</gene>
<comment type="caution">
    <text evidence="2">The sequence shown here is derived from an EMBL/GenBank/DDBJ whole genome shotgun (WGS) entry which is preliminary data.</text>
</comment>
<evidence type="ECO:0000313" key="3">
    <source>
        <dbReference type="Proteomes" id="UP000240322"/>
    </source>
</evidence>
<reference evidence="2 3" key="1">
    <citation type="submission" date="2017-04" db="EMBL/GenBank/DDBJ databases">
        <title>Novel microbial lineages endemic to geothermal iron-oxide mats fill important gaps in the evolutionary history of Archaea.</title>
        <authorList>
            <person name="Jay Z.J."/>
            <person name="Beam J.P."/>
            <person name="Dlakic M."/>
            <person name="Rusch D.B."/>
            <person name="Kozubal M.A."/>
            <person name="Inskeep W.P."/>
        </authorList>
    </citation>
    <scope>NUCLEOTIDE SEQUENCE [LARGE SCALE GENOMIC DNA]</scope>
    <source>
        <strain evidence="2">OSP_D</strain>
    </source>
</reference>
<dbReference type="InterPro" id="IPR058469">
    <property type="entry name" value="DUF8156"/>
</dbReference>
<protein>
    <recommendedName>
        <fullName evidence="1">DUF8156 domain-containing protein</fullName>
    </recommendedName>
</protein>
<dbReference type="Proteomes" id="UP000240322">
    <property type="component" value="Unassembled WGS sequence"/>
</dbReference>
<evidence type="ECO:0000313" key="2">
    <source>
        <dbReference type="EMBL" id="PSN86696.1"/>
    </source>
</evidence>